<dbReference type="EMBL" id="CP031226">
    <property type="protein sequence ID" value="AXH60062.1"/>
    <property type="molecule type" value="Genomic_DNA"/>
</dbReference>
<proteinExistence type="predicted"/>
<evidence type="ECO:0000313" key="2">
    <source>
        <dbReference type="Proteomes" id="UP000006426"/>
    </source>
</evidence>
<evidence type="ECO:0000313" key="1">
    <source>
        <dbReference type="EMBL" id="AXH60062.1"/>
    </source>
</evidence>
<protein>
    <submittedName>
        <fullName evidence="1">Uncharacterized protein</fullName>
    </submittedName>
</protein>
<dbReference type="Proteomes" id="UP000006426">
    <property type="component" value="Plasmid pmppla107"/>
</dbReference>
<name>A0AAD0PWK8_PSEAV</name>
<accession>A0AAD0PWK8</accession>
<dbReference type="AlphaFoldDB" id="A0AAD0PWK8"/>
<reference evidence="1 2" key="1">
    <citation type="journal article" date="2011" name="PLoS Pathog.">
        <title>Dynamic evolution of pathogenicity revealed by sequencing and comparative genomics of 19 Pseudomonas syringae isolates.</title>
        <authorList>
            <person name="Baltrus D.A."/>
            <person name="Nishimura M.T."/>
            <person name="Romanchuk A."/>
            <person name="Chang J.H."/>
            <person name="Mukhtar M.S."/>
            <person name="Cherkis K."/>
            <person name="Roach J."/>
            <person name="Grant S.R."/>
            <person name="Jones C.D."/>
            <person name="Dangl J.L."/>
        </authorList>
    </citation>
    <scope>NUCLEOTIDE SEQUENCE [LARGE SCALE GENOMIC DNA]</scope>
    <source>
        <strain evidence="1 2">M301315</strain>
    </source>
</reference>
<organism evidence="1 2">
    <name type="scientific">Pseudomonas amygdali pv. lachrymans str. M301315</name>
    <dbReference type="NCBI Taxonomy" id="629260"/>
    <lineage>
        <taxon>Bacteria</taxon>
        <taxon>Pseudomonadati</taxon>
        <taxon>Pseudomonadota</taxon>
        <taxon>Gammaproteobacteria</taxon>
        <taxon>Pseudomonadales</taxon>
        <taxon>Pseudomonadaceae</taxon>
        <taxon>Pseudomonas</taxon>
        <taxon>Pseudomonas amygdali</taxon>
    </lineage>
</organism>
<sequence>MMLERKFHEDPVGYVTAMGYDDTRFARTMGFMIDRQSTVLAEAITSYFQTDPSMSVIHKICGAGGITGIWRNSDKENFLKDHDGVLDARFEEDYARYPNDSHEAHGVRVFFREYLKIMPEARVLLSRNFVSYNPLHPGAQTRGITINDSSPMLPILAYLGYSPEKVAQRIEQVIDLQVEAKTTPPNPRKYLDVDVNLLSWVQGTKYFDLAVFERAAANQRPDRLLQHPLLRLLINSLKADDDPHLVRKALMSLHYKDFKTKEDDRLGAVLASFAAEHVDATYSLQRILSQLLSTGIMELEHLRPLVLGETTVERVVKHSGFGADELASLVTKDERLYLDRALASAWIVRAKPEDPDQPISPEAYAELRKLIVDSFMPLDTAARACLVLGHTGDIVEGVLADDSVRTLLSAQSLIEPLRVEKSPYRRFIKNLCETNDASYSESMFERMLDAHRKQDIAGAIALNELTTKISADTLDRYVHELPYTKDKFGGSGRQEPGMLGNNFMLHIFGIVSKMPAMKYSTFDRLYEAAEVYWPEFTHTENKYQGKAADVIKALQEAADRSAECSIADRIGIMEALSYLQKLNAFEFAESPFINQAWEQLIDTFNLKPAVLAQHLMHEEGILSVRKIMVERGLGREFMVAAKSTDRDAILAADLGL</sequence>
<gene>
    <name evidence="1" type="ORF">PLA107_033090</name>
</gene>
<keyword evidence="1" id="KW-0614">Plasmid</keyword>
<geneLocation type="plasmid" evidence="2">
    <name>pmppla107</name>
</geneLocation>